<gene>
    <name evidence="2" type="ORF">Poly59_53460</name>
</gene>
<dbReference type="Proteomes" id="UP000317977">
    <property type="component" value="Unassembled WGS sequence"/>
</dbReference>
<keyword evidence="3" id="KW-1185">Reference proteome</keyword>
<evidence type="ECO:0008006" key="4">
    <source>
        <dbReference type="Google" id="ProtNLM"/>
    </source>
</evidence>
<feature type="signal peptide" evidence="1">
    <location>
        <begin position="1"/>
        <end position="29"/>
    </location>
</feature>
<keyword evidence="1" id="KW-0732">Signal</keyword>
<organism evidence="2 3">
    <name type="scientific">Rubripirellula reticaptiva</name>
    <dbReference type="NCBI Taxonomy" id="2528013"/>
    <lineage>
        <taxon>Bacteria</taxon>
        <taxon>Pseudomonadati</taxon>
        <taxon>Planctomycetota</taxon>
        <taxon>Planctomycetia</taxon>
        <taxon>Pirellulales</taxon>
        <taxon>Pirellulaceae</taxon>
        <taxon>Rubripirellula</taxon>
    </lineage>
</organism>
<proteinExistence type="predicted"/>
<dbReference type="RefSeq" id="WP_146536941.1">
    <property type="nucleotide sequence ID" value="NZ_SJPX01000006.1"/>
</dbReference>
<reference evidence="2 3" key="1">
    <citation type="submission" date="2019-02" db="EMBL/GenBank/DDBJ databases">
        <title>Deep-cultivation of Planctomycetes and their phenomic and genomic characterization uncovers novel biology.</title>
        <authorList>
            <person name="Wiegand S."/>
            <person name="Jogler M."/>
            <person name="Boedeker C."/>
            <person name="Pinto D."/>
            <person name="Vollmers J."/>
            <person name="Rivas-Marin E."/>
            <person name="Kohn T."/>
            <person name="Peeters S.H."/>
            <person name="Heuer A."/>
            <person name="Rast P."/>
            <person name="Oberbeckmann S."/>
            <person name="Bunk B."/>
            <person name="Jeske O."/>
            <person name="Meyerdierks A."/>
            <person name="Storesund J.E."/>
            <person name="Kallscheuer N."/>
            <person name="Luecker S."/>
            <person name="Lage O.M."/>
            <person name="Pohl T."/>
            <person name="Merkel B.J."/>
            <person name="Hornburger P."/>
            <person name="Mueller R.-W."/>
            <person name="Bruemmer F."/>
            <person name="Labrenz M."/>
            <person name="Spormann A.M."/>
            <person name="Op Den Camp H."/>
            <person name="Overmann J."/>
            <person name="Amann R."/>
            <person name="Jetten M.S.M."/>
            <person name="Mascher T."/>
            <person name="Medema M.H."/>
            <person name="Devos D.P."/>
            <person name="Kaster A.-K."/>
            <person name="Ovreas L."/>
            <person name="Rohde M."/>
            <person name="Galperin M.Y."/>
            <person name="Jogler C."/>
        </authorList>
    </citation>
    <scope>NUCLEOTIDE SEQUENCE [LARGE SCALE GENOMIC DNA]</scope>
    <source>
        <strain evidence="2 3">Poly59</strain>
    </source>
</reference>
<dbReference type="EMBL" id="SJPX01000006">
    <property type="protein sequence ID" value="TWU46404.1"/>
    <property type="molecule type" value="Genomic_DNA"/>
</dbReference>
<sequence length="253" mass="26261" precursor="true">MIVTSNFRLRLLRCSALALFSCFVSDAKADLILEFGHAGVPFVSGLGGGSAIGVAPDTRISIDVFVSQDSGDGILDGPGLSSFEFNLTLTSLANDNSVQFAAVDTDVENSFAYSADFPTFRLPQVSGGISYLVGAIGQIEFTADGNIVLNAVKPTLSLPNSVLLGTVLVDITDLATGGYILNATPNSEEPFLTTGVGIEGRAVSPVVSPLSIHVIAVPELSSSTLFAFAILVGGGMSIRGKRRHSLYGSESLI</sequence>
<protein>
    <recommendedName>
        <fullName evidence="4">PEP-CTERM protein-sorting domain-containing protein</fullName>
    </recommendedName>
</protein>
<accession>A0A5C6ED59</accession>
<comment type="caution">
    <text evidence="2">The sequence shown here is derived from an EMBL/GenBank/DDBJ whole genome shotgun (WGS) entry which is preliminary data.</text>
</comment>
<feature type="chain" id="PRO_5023130456" description="PEP-CTERM protein-sorting domain-containing protein" evidence="1">
    <location>
        <begin position="30"/>
        <end position="253"/>
    </location>
</feature>
<dbReference type="AlphaFoldDB" id="A0A5C6ED59"/>
<evidence type="ECO:0000313" key="2">
    <source>
        <dbReference type="EMBL" id="TWU46404.1"/>
    </source>
</evidence>
<name>A0A5C6ED59_9BACT</name>
<evidence type="ECO:0000256" key="1">
    <source>
        <dbReference type="SAM" id="SignalP"/>
    </source>
</evidence>
<evidence type="ECO:0000313" key="3">
    <source>
        <dbReference type="Proteomes" id="UP000317977"/>
    </source>
</evidence>